<proteinExistence type="predicted"/>
<evidence type="ECO:0000313" key="1">
    <source>
        <dbReference type="EMBL" id="MFC4588730.1"/>
    </source>
</evidence>
<organism evidence="1 2">
    <name type="scientific">Sphaerisporangium corydalis</name>
    <dbReference type="NCBI Taxonomy" id="1441875"/>
    <lineage>
        <taxon>Bacteria</taxon>
        <taxon>Bacillati</taxon>
        <taxon>Actinomycetota</taxon>
        <taxon>Actinomycetes</taxon>
        <taxon>Streptosporangiales</taxon>
        <taxon>Streptosporangiaceae</taxon>
        <taxon>Sphaerisporangium</taxon>
    </lineage>
</organism>
<dbReference type="Proteomes" id="UP001595891">
    <property type="component" value="Unassembled WGS sequence"/>
</dbReference>
<gene>
    <name evidence="1" type="ORF">ACFO8L_21760</name>
</gene>
<evidence type="ECO:0000313" key="2">
    <source>
        <dbReference type="Proteomes" id="UP001595891"/>
    </source>
</evidence>
<dbReference type="EMBL" id="JBHSFN010000013">
    <property type="protein sequence ID" value="MFC4588730.1"/>
    <property type="molecule type" value="Genomic_DNA"/>
</dbReference>
<dbReference type="RefSeq" id="WP_262842354.1">
    <property type="nucleotide sequence ID" value="NZ_JANZYP010000010.1"/>
</dbReference>
<comment type="caution">
    <text evidence="1">The sequence shown here is derived from an EMBL/GenBank/DDBJ whole genome shotgun (WGS) entry which is preliminary data.</text>
</comment>
<keyword evidence="2" id="KW-1185">Reference proteome</keyword>
<accession>A0ABV9EIG6</accession>
<reference evidence="2" key="1">
    <citation type="journal article" date="2019" name="Int. J. Syst. Evol. Microbiol.">
        <title>The Global Catalogue of Microorganisms (GCM) 10K type strain sequencing project: providing services to taxonomists for standard genome sequencing and annotation.</title>
        <authorList>
            <consortium name="The Broad Institute Genomics Platform"/>
            <consortium name="The Broad Institute Genome Sequencing Center for Infectious Disease"/>
            <person name="Wu L."/>
            <person name="Ma J."/>
        </authorList>
    </citation>
    <scope>NUCLEOTIDE SEQUENCE [LARGE SCALE GENOMIC DNA]</scope>
    <source>
        <strain evidence="2">CCUG 49560</strain>
    </source>
</reference>
<protein>
    <submittedName>
        <fullName evidence="1">Uncharacterized protein</fullName>
    </submittedName>
</protein>
<sequence length="169" mass="18607">MADIEAYEEAPATDMLPVSTIGRRFRHGVLSLSLTFGVKTPIGVPRRPQSCWRSLPRLQESSGPCPLKKTRVRHNDGLTLAVYGTRSLDLHRSQPFLILVGADSCDHSLNEITLNQRDGTAYFAEICGHYLNLDLPSQKGHASAGKAVIFNPYGSYKDDGQPIPCQVMI</sequence>
<name>A0ABV9EIG6_9ACTN</name>